<keyword evidence="1" id="KW-0732">Signal</keyword>
<name>A0A917P5F9_9DEIO</name>
<feature type="chain" id="PRO_5038078192" evidence="1">
    <location>
        <begin position="22"/>
        <end position="167"/>
    </location>
</feature>
<evidence type="ECO:0000313" key="2">
    <source>
        <dbReference type="EMBL" id="GGJ62695.1"/>
    </source>
</evidence>
<organism evidence="2 3">
    <name type="scientific">Deinococcus aquiradiocola</name>
    <dbReference type="NCBI Taxonomy" id="393059"/>
    <lineage>
        <taxon>Bacteria</taxon>
        <taxon>Thermotogati</taxon>
        <taxon>Deinococcota</taxon>
        <taxon>Deinococci</taxon>
        <taxon>Deinococcales</taxon>
        <taxon>Deinococcaceae</taxon>
        <taxon>Deinococcus</taxon>
    </lineage>
</organism>
<dbReference type="AlphaFoldDB" id="A0A917P5F9"/>
<reference evidence="2" key="1">
    <citation type="journal article" date="2014" name="Int. J. Syst. Evol. Microbiol.">
        <title>Complete genome sequence of Corynebacterium casei LMG S-19264T (=DSM 44701T), isolated from a smear-ripened cheese.</title>
        <authorList>
            <consortium name="US DOE Joint Genome Institute (JGI-PGF)"/>
            <person name="Walter F."/>
            <person name="Albersmeier A."/>
            <person name="Kalinowski J."/>
            <person name="Ruckert C."/>
        </authorList>
    </citation>
    <scope>NUCLEOTIDE SEQUENCE</scope>
    <source>
        <strain evidence="2">JCM 14371</strain>
    </source>
</reference>
<feature type="signal peptide" evidence="1">
    <location>
        <begin position="1"/>
        <end position="21"/>
    </location>
</feature>
<keyword evidence="3" id="KW-1185">Reference proteome</keyword>
<proteinExistence type="predicted"/>
<comment type="caution">
    <text evidence="2">The sequence shown here is derived from an EMBL/GenBank/DDBJ whole genome shotgun (WGS) entry which is preliminary data.</text>
</comment>
<evidence type="ECO:0000313" key="3">
    <source>
        <dbReference type="Proteomes" id="UP000635726"/>
    </source>
</evidence>
<reference evidence="2" key="2">
    <citation type="submission" date="2020-09" db="EMBL/GenBank/DDBJ databases">
        <authorList>
            <person name="Sun Q."/>
            <person name="Ohkuma M."/>
        </authorList>
    </citation>
    <scope>NUCLEOTIDE SEQUENCE</scope>
    <source>
        <strain evidence="2">JCM 14371</strain>
    </source>
</reference>
<dbReference type="Proteomes" id="UP000635726">
    <property type="component" value="Unassembled WGS sequence"/>
</dbReference>
<protein>
    <submittedName>
        <fullName evidence="2">Uncharacterized protein</fullName>
    </submittedName>
</protein>
<evidence type="ECO:0000256" key="1">
    <source>
        <dbReference type="SAM" id="SignalP"/>
    </source>
</evidence>
<gene>
    <name evidence="2" type="ORF">GCM10008939_03170</name>
</gene>
<dbReference type="RefSeq" id="WP_188960472.1">
    <property type="nucleotide sequence ID" value="NZ_BMOE01000001.1"/>
</dbReference>
<sequence length="167" mass="18025">MRRAARLALLLAILSGSEARAGTYDATPAAIQAVRQTYADVVNLAAQGALLQFRRDFSCPGAPDGTRTLWRDAAGRVRRYAFTGGTGDQALTVTEYFTPETRLAFTLIEAGATNGTTVETRVYFGPAGNVLRADERRVKGPGYPFAPFWTWITPLPEVAFNAPAPCP</sequence>
<accession>A0A917P5F9</accession>
<dbReference type="EMBL" id="BMOE01000001">
    <property type="protein sequence ID" value="GGJ62695.1"/>
    <property type="molecule type" value="Genomic_DNA"/>
</dbReference>